<feature type="transmembrane region" description="Helical" evidence="2">
    <location>
        <begin position="37"/>
        <end position="56"/>
    </location>
</feature>
<dbReference type="GO" id="GO:0016746">
    <property type="term" value="F:acyltransferase activity"/>
    <property type="evidence" value="ECO:0007669"/>
    <property type="project" value="UniProtKB-KW"/>
</dbReference>
<evidence type="ECO:0000313" key="5">
    <source>
        <dbReference type="Proteomes" id="UP001550850"/>
    </source>
</evidence>
<feature type="compositionally biased region" description="Pro residues" evidence="1">
    <location>
        <begin position="356"/>
        <end position="370"/>
    </location>
</feature>
<feature type="transmembrane region" description="Helical" evidence="2">
    <location>
        <begin position="94"/>
        <end position="112"/>
    </location>
</feature>
<dbReference type="EMBL" id="JBEZUR010000020">
    <property type="protein sequence ID" value="MEU3555521.1"/>
    <property type="molecule type" value="Genomic_DNA"/>
</dbReference>
<feature type="region of interest" description="Disordered" evidence="1">
    <location>
        <begin position="1"/>
        <end position="27"/>
    </location>
</feature>
<feature type="transmembrane region" description="Helical" evidence="2">
    <location>
        <begin position="314"/>
        <end position="332"/>
    </location>
</feature>
<feature type="transmembrane region" description="Helical" evidence="2">
    <location>
        <begin position="280"/>
        <end position="302"/>
    </location>
</feature>
<evidence type="ECO:0000259" key="3">
    <source>
        <dbReference type="Pfam" id="PF01757"/>
    </source>
</evidence>
<dbReference type="InterPro" id="IPR002656">
    <property type="entry name" value="Acyl_transf_3_dom"/>
</dbReference>
<name>A0ABV2YIH2_9ACTN</name>
<feature type="transmembrane region" description="Helical" evidence="2">
    <location>
        <begin position="151"/>
        <end position="169"/>
    </location>
</feature>
<dbReference type="PANTHER" id="PTHR37312">
    <property type="entry name" value="MEMBRANE-BOUND ACYLTRANSFERASE YKRP-RELATED"/>
    <property type="match status" value="1"/>
</dbReference>
<feature type="transmembrane region" description="Helical" evidence="2">
    <location>
        <begin position="206"/>
        <end position="226"/>
    </location>
</feature>
<organism evidence="4 5">
    <name type="scientific">Streptomyces fragilis</name>
    <dbReference type="NCBI Taxonomy" id="67301"/>
    <lineage>
        <taxon>Bacteria</taxon>
        <taxon>Bacillati</taxon>
        <taxon>Actinomycetota</taxon>
        <taxon>Actinomycetes</taxon>
        <taxon>Kitasatosporales</taxon>
        <taxon>Streptomycetaceae</taxon>
        <taxon>Streptomyces</taxon>
    </lineage>
</organism>
<dbReference type="RefSeq" id="WP_108954716.1">
    <property type="nucleotide sequence ID" value="NZ_BEVZ01000004.1"/>
</dbReference>
<comment type="caution">
    <text evidence="4">The sequence shown here is derived from an EMBL/GenBank/DDBJ whole genome shotgun (WGS) entry which is preliminary data.</text>
</comment>
<feature type="compositionally biased region" description="Low complexity" evidence="1">
    <location>
        <begin position="371"/>
        <end position="382"/>
    </location>
</feature>
<evidence type="ECO:0000256" key="1">
    <source>
        <dbReference type="SAM" id="MobiDB-lite"/>
    </source>
</evidence>
<dbReference type="Proteomes" id="UP001550850">
    <property type="component" value="Unassembled WGS sequence"/>
</dbReference>
<keyword evidence="2" id="KW-0472">Membrane</keyword>
<feature type="transmembrane region" description="Helical" evidence="2">
    <location>
        <begin position="175"/>
        <end position="194"/>
    </location>
</feature>
<feature type="transmembrane region" description="Helical" evidence="2">
    <location>
        <begin position="62"/>
        <end position="82"/>
    </location>
</feature>
<evidence type="ECO:0000313" key="4">
    <source>
        <dbReference type="EMBL" id="MEU3555521.1"/>
    </source>
</evidence>
<keyword evidence="5" id="KW-1185">Reference proteome</keyword>
<feature type="transmembrane region" description="Helical" evidence="2">
    <location>
        <begin position="124"/>
        <end position="144"/>
    </location>
</feature>
<accession>A0ABV2YIH2</accession>
<dbReference type="PANTHER" id="PTHR37312:SF1">
    <property type="entry name" value="MEMBRANE-BOUND ACYLTRANSFERASE YKRP-RELATED"/>
    <property type="match status" value="1"/>
</dbReference>
<feature type="transmembrane region" description="Helical" evidence="2">
    <location>
        <begin position="252"/>
        <end position="273"/>
    </location>
</feature>
<feature type="compositionally biased region" description="Low complexity" evidence="1">
    <location>
        <begin position="15"/>
        <end position="27"/>
    </location>
</feature>
<keyword evidence="4" id="KW-0808">Transferase</keyword>
<keyword evidence="2" id="KW-0812">Transmembrane</keyword>
<keyword evidence="2" id="KW-1133">Transmembrane helix</keyword>
<evidence type="ECO:0000256" key="2">
    <source>
        <dbReference type="SAM" id="Phobius"/>
    </source>
</evidence>
<protein>
    <submittedName>
        <fullName evidence="4">Acyltransferase family protein</fullName>
    </submittedName>
</protein>
<reference evidence="4 5" key="1">
    <citation type="submission" date="2024-06" db="EMBL/GenBank/DDBJ databases">
        <title>The Natural Products Discovery Center: Release of the First 8490 Sequenced Strains for Exploring Actinobacteria Biosynthetic Diversity.</title>
        <authorList>
            <person name="Kalkreuter E."/>
            <person name="Kautsar S.A."/>
            <person name="Yang D."/>
            <person name="Bader C.D."/>
            <person name="Teijaro C.N."/>
            <person name="Fluegel L."/>
            <person name="Davis C.M."/>
            <person name="Simpson J.R."/>
            <person name="Lauterbach L."/>
            <person name="Steele A.D."/>
            <person name="Gui C."/>
            <person name="Meng S."/>
            <person name="Li G."/>
            <person name="Viehrig K."/>
            <person name="Ye F."/>
            <person name="Su P."/>
            <person name="Kiefer A.F."/>
            <person name="Nichols A."/>
            <person name="Cepeda A.J."/>
            <person name="Yan W."/>
            <person name="Fan B."/>
            <person name="Jiang Y."/>
            <person name="Adhikari A."/>
            <person name="Zheng C.-J."/>
            <person name="Schuster L."/>
            <person name="Cowan T.M."/>
            <person name="Smanski M.J."/>
            <person name="Chevrette M.G."/>
            <person name="De Carvalho L.P.S."/>
            <person name="Shen B."/>
        </authorList>
    </citation>
    <scope>NUCLEOTIDE SEQUENCE [LARGE SCALE GENOMIC DNA]</scope>
    <source>
        <strain evidence="4 5">NPDC038104</strain>
    </source>
</reference>
<sequence length="382" mass="41110">MNTVPGPRSAPGTSDPATAAPRGGATARDPWWDNTRFVAATLIVVLHTGGSLLGRVEALHAFQLGAWAFRVPAFVLLAGVFSKAGPLGDRSLRALIRSVALPGLLFGLLFSLESWALGAQFRVHVAQLPWNLWFLMSLFFWRLLHPLVLQLRFPLATTTVVALAVGYLPEFGMQFSASRTLVYLPLFHLGWWIGQGNLASWFTRRGTLPVAVGGVLASVLAGVLWHRDVEGRWLSMRHAYAPADPMGLEWAWLIRLAVLASAAALVLCLLRVMPRRRLPFVSALGAGGFTIYLLHPLVILPFRETGWIDRVDRPVEVAALVLCAVALSAVLGSPPVRRLARPLTHPPAGLLLRPEAPAPPHPDAPGPASAPAPGAALAPASR</sequence>
<dbReference type="InterPro" id="IPR052734">
    <property type="entry name" value="Nod_factor_acetyltransferase"/>
</dbReference>
<proteinExistence type="predicted"/>
<keyword evidence="4" id="KW-0012">Acyltransferase</keyword>
<dbReference type="Pfam" id="PF01757">
    <property type="entry name" value="Acyl_transf_3"/>
    <property type="match status" value="1"/>
</dbReference>
<gene>
    <name evidence="4" type="ORF">AB0E65_15080</name>
</gene>
<feature type="domain" description="Acyltransferase 3" evidence="3">
    <location>
        <begin position="30"/>
        <end position="331"/>
    </location>
</feature>
<feature type="region of interest" description="Disordered" evidence="1">
    <location>
        <begin position="347"/>
        <end position="382"/>
    </location>
</feature>